<gene>
    <name evidence="2" type="ORF">MUN79_27130</name>
</gene>
<accession>A0A8T9QBE9</accession>
<proteinExistence type="predicted"/>
<evidence type="ECO:0000313" key="3">
    <source>
        <dbReference type="Proteomes" id="UP000831796"/>
    </source>
</evidence>
<dbReference type="KEGG" id="hcu:MUN79_27130"/>
<feature type="region of interest" description="Disordered" evidence="1">
    <location>
        <begin position="1"/>
        <end position="61"/>
    </location>
</feature>
<dbReference type="RefSeq" id="WP_244675586.1">
    <property type="nucleotide sequence ID" value="NZ_CP095046.1"/>
</dbReference>
<organism evidence="2 3">
    <name type="scientific">Hymenobacter cellulosilyticus</name>
    <dbReference type="NCBI Taxonomy" id="2932248"/>
    <lineage>
        <taxon>Bacteria</taxon>
        <taxon>Pseudomonadati</taxon>
        <taxon>Bacteroidota</taxon>
        <taxon>Cytophagia</taxon>
        <taxon>Cytophagales</taxon>
        <taxon>Hymenobacteraceae</taxon>
        <taxon>Hymenobacter</taxon>
    </lineage>
</organism>
<protein>
    <submittedName>
        <fullName evidence="2">Uncharacterized protein</fullName>
    </submittedName>
</protein>
<name>A0A8T9QBE9_9BACT</name>
<evidence type="ECO:0000313" key="2">
    <source>
        <dbReference type="EMBL" id="UOQ72193.1"/>
    </source>
</evidence>
<feature type="compositionally biased region" description="Basic and acidic residues" evidence="1">
    <location>
        <begin position="1"/>
        <end position="30"/>
    </location>
</feature>
<dbReference type="Proteomes" id="UP000831796">
    <property type="component" value="Chromosome"/>
</dbReference>
<dbReference type="AlphaFoldDB" id="A0A8T9QBE9"/>
<evidence type="ECO:0000256" key="1">
    <source>
        <dbReference type="SAM" id="MobiDB-lite"/>
    </source>
</evidence>
<keyword evidence="3" id="KW-1185">Reference proteome</keyword>
<dbReference type="EMBL" id="CP095046">
    <property type="protein sequence ID" value="UOQ72193.1"/>
    <property type="molecule type" value="Genomic_DNA"/>
</dbReference>
<sequence length="61" mass="7123">MRDSPRELREPREGREGRREDRFAARDQQRQLRQGGEQRQPGEPRPRVNRPSSAPATISTL</sequence>
<feature type="compositionally biased region" description="Polar residues" evidence="1">
    <location>
        <begin position="50"/>
        <end position="61"/>
    </location>
</feature>
<reference evidence="2" key="1">
    <citation type="submission" date="2022-04" db="EMBL/GenBank/DDBJ databases">
        <title>Hymenobacter sp. isolated from the air.</title>
        <authorList>
            <person name="Won M."/>
            <person name="Lee C.-M."/>
            <person name="Woen H.-Y."/>
            <person name="Kwon S.-W."/>
        </authorList>
    </citation>
    <scope>NUCLEOTIDE SEQUENCE</scope>
    <source>
        <strain evidence="2">5116S-3</strain>
    </source>
</reference>